<evidence type="ECO:0000313" key="6">
    <source>
        <dbReference type="EMBL" id="EGB04742.1"/>
    </source>
</evidence>
<sequence>MSLDEALSLSLGSPRSAAGLPCAPPPRRDGDGKKRAGVPMNLRVLDQQLKRSLDVALKYATPLEKALNARLDSLNGDADAREEFFKKIDYLKEKRQEARRNDPDVRRQRALAHRVAAESPRRTLAEKHASVRSNRESFHSKRSERILSAYVRKTARVVKTKAERLEDEQRARPWLAALVLARNAVDTKRSYDRRTRESDQYGGGRAVKGAASRVQNLWRRKTEVDRGRRYRDSAKKISSYAGPERERFKFASTSYIAAKRTTMLMNRKGKAVDVIAHFLTENANARKHIHRVIKNLLKATRRVQRYWREFAVVSSHRLALLNMLWQDAETDYYRAAKARCHEVAEQRRVEIFAVGARAEPDAEGEGGDVVGALPALSPLGSPAPSSPRSSARRGSSFGGLPAPAPPSTPGSAAKGTPRGAPRSFGAAATQDARVKAQLDMVDMDLEDELRKLQRRRVPPSHRRDYLRKLLFECRRKFKVDLPDSTNLLANNAYAIAARLASIEDVRMLLRGGPGSRPATAASDDAGKEDVNSGAERIIGRLVANVRTKRRRRRVPDKRCWFRLFAHAGRDSIFDYVQECEADYATSADALKQQDVVAPLPARRSAQINKQGSVAMRRASRVIQAEALKAVAAQMGFDTRAARSANAGLVASSGGAAVRAPPGKIKAVKYVTVPSSLANASDVRVPNLIYASAYKRHQTAELVERAFRAGFRGVDTASGEGNRFNETGVGEALRNAVASMPLLKPSDGFFVQVKVHHVSAPKKGVEAPSAEEAAQGAADRVTRAVRHGLRAIGIRQAGALLLRGPSNEARRSDVLSPADVAAWRALQGLAEGGVTSLIGVCNFSPKLLEQLLALDGPRCRIHQTKLRADRAWGREDRSFALAHDLLVQAPGLVSGNRPALDRGREVQKIASSHGISPEQATLKFALQLGVVPVVGSTSALHVRDDLAALAAAPFTRAEMDGVEFAYSKGRKPAAPHVKMPRATSTKHEHRA</sequence>
<dbReference type="SUPFAM" id="SSF51430">
    <property type="entry name" value="NAD(P)-linked oxidoreductase"/>
    <property type="match status" value="1"/>
</dbReference>
<protein>
    <recommendedName>
        <fullName evidence="5">NADP-dependent oxidoreductase domain-containing protein</fullName>
    </recommendedName>
</protein>
<name>F0YJ87_AURAN</name>
<gene>
    <name evidence="6" type="ORF">AURANDRAFT_66908</name>
</gene>
<feature type="region of interest" description="Disordered" evidence="4">
    <location>
        <begin position="1"/>
        <end position="36"/>
    </location>
</feature>
<keyword evidence="3" id="KW-0560">Oxidoreductase</keyword>
<organism evidence="7">
    <name type="scientific">Aureococcus anophagefferens</name>
    <name type="common">Harmful bloom alga</name>
    <dbReference type="NCBI Taxonomy" id="44056"/>
    <lineage>
        <taxon>Eukaryota</taxon>
        <taxon>Sar</taxon>
        <taxon>Stramenopiles</taxon>
        <taxon>Ochrophyta</taxon>
        <taxon>Pelagophyceae</taxon>
        <taxon>Pelagomonadales</taxon>
        <taxon>Pelagomonadaceae</taxon>
        <taxon>Aureococcus</taxon>
    </lineage>
</organism>
<evidence type="ECO:0000259" key="5">
    <source>
        <dbReference type="Pfam" id="PF00248"/>
    </source>
</evidence>
<dbReference type="GO" id="GO:0016616">
    <property type="term" value="F:oxidoreductase activity, acting on the CH-OH group of donors, NAD or NADP as acceptor"/>
    <property type="evidence" value="ECO:0007669"/>
    <property type="project" value="UniProtKB-ARBA"/>
</dbReference>
<evidence type="ECO:0000256" key="3">
    <source>
        <dbReference type="ARBA" id="ARBA00023002"/>
    </source>
</evidence>
<dbReference type="GeneID" id="20225998"/>
<feature type="compositionally biased region" description="Low complexity" evidence="4">
    <location>
        <begin position="371"/>
        <end position="401"/>
    </location>
</feature>
<dbReference type="InterPro" id="IPR036812">
    <property type="entry name" value="NAD(P)_OxRdtase_dom_sf"/>
</dbReference>
<keyword evidence="7" id="KW-1185">Reference proteome</keyword>
<comment type="similarity">
    <text evidence="1">Belongs to the aldo/keto reductase family.</text>
</comment>
<dbReference type="PANTHER" id="PTHR43827:SF3">
    <property type="entry name" value="NADP-DEPENDENT OXIDOREDUCTASE DOMAIN-CONTAINING PROTEIN"/>
    <property type="match status" value="1"/>
</dbReference>
<dbReference type="InterPro" id="IPR023210">
    <property type="entry name" value="NADP_OxRdtase_dom"/>
</dbReference>
<dbReference type="EMBL" id="GL833147">
    <property type="protein sequence ID" value="EGB04742.1"/>
    <property type="molecule type" value="Genomic_DNA"/>
</dbReference>
<dbReference type="RefSeq" id="XP_009040479.1">
    <property type="nucleotide sequence ID" value="XM_009042231.1"/>
</dbReference>
<feature type="region of interest" description="Disordered" evidence="4">
    <location>
        <begin position="360"/>
        <end position="430"/>
    </location>
</feature>
<dbReference type="Pfam" id="PF00248">
    <property type="entry name" value="Aldo_ket_red"/>
    <property type="match status" value="2"/>
</dbReference>
<feature type="domain" description="NADP-dependent oxidoreductase" evidence="5">
    <location>
        <begin position="693"/>
        <end position="852"/>
    </location>
</feature>
<accession>F0YJ87</accession>
<feature type="region of interest" description="Disordered" evidence="4">
    <location>
        <begin position="968"/>
        <end position="990"/>
    </location>
</feature>
<dbReference type="OrthoDB" id="204988at2759"/>
<evidence type="ECO:0000313" key="7">
    <source>
        <dbReference type="Proteomes" id="UP000002729"/>
    </source>
</evidence>
<dbReference type="Gene3D" id="3.20.20.100">
    <property type="entry name" value="NADP-dependent oxidoreductase domain"/>
    <property type="match status" value="1"/>
</dbReference>
<dbReference type="eggNOG" id="KOG1577">
    <property type="taxonomic scope" value="Eukaryota"/>
</dbReference>
<dbReference type="InParanoid" id="F0YJ87"/>
<evidence type="ECO:0000256" key="4">
    <source>
        <dbReference type="SAM" id="MobiDB-lite"/>
    </source>
</evidence>
<keyword evidence="2" id="KW-0521">NADP</keyword>
<evidence type="ECO:0000256" key="1">
    <source>
        <dbReference type="ARBA" id="ARBA00007905"/>
    </source>
</evidence>
<proteinExistence type="inferred from homology"/>
<dbReference type="PANTHER" id="PTHR43827">
    <property type="entry name" value="2,5-DIKETO-D-GLUCONIC ACID REDUCTASE"/>
    <property type="match status" value="1"/>
</dbReference>
<dbReference type="InterPro" id="IPR020471">
    <property type="entry name" value="AKR"/>
</dbReference>
<dbReference type="Proteomes" id="UP000002729">
    <property type="component" value="Unassembled WGS sequence"/>
</dbReference>
<feature type="domain" description="NADP-dependent oxidoreductase" evidence="5">
    <location>
        <begin position="897"/>
        <end position="961"/>
    </location>
</feature>
<evidence type="ECO:0000256" key="2">
    <source>
        <dbReference type="ARBA" id="ARBA00022857"/>
    </source>
</evidence>
<dbReference type="KEGG" id="aaf:AURANDRAFT_66908"/>
<reference evidence="6 7" key="1">
    <citation type="journal article" date="2011" name="Proc. Natl. Acad. Sci. U.S.A.">
        <title>Niche of harmful alga Aureococcus anophagefferens revealed through ecogenomics.</title>
        <authorList>
            <person name="Gobler C.J."/>
            <person name="Berry D.L."/>
            <person name="Dyhrman S.T."/>
            <person name="Wilhelm S.W."/>
            <person name="Salamov A."/>
            <person name="Lobanov A.V."/>
            <person name="Zhang Y."/>
            <person name="Collier J.L."/>
            <person name="Wurch L.L."/>
            <person name="Kustka A.B."/>
            <person name="Dill B.D."/>
            <person name="Shah M."/>
            <person name="VerBerkmoes N.C."/>
            <person name="Kuo A."/>
            <person name="Terry A."/>
            <person name="Pangilinan J."/>
            <person name="Lindquist E.A."/>
            <person name="Lucas S."/>
            <person name="Paulsen I.T."/>
            <person name="Hattenrath-Lehmann T.K."/>
            <person name="Talmage S.C."/>
            <person name="Walker E.A."/>
            <person name="Koch F."/>
            <person name="Burson A.M."/>
            <person name="Marcoval M.A."/>
            <person name="Tang Y.Z."/>
            <person name="Lecleir G.R."/>
            <person name="Coyne K.J."/>
            <person name="Berg G.M."/>
            <person name="Bertrand E.M."/>
            <person name="Saito M.A."/>
            <person name="Gladyshev V.N."/>
            <person name="Grigoriev I.V."/>
        </authorList>
    </citation>
    <scope>NUCLEOTIDE SEQUENCE [LARGE SCALE GENOMIC DNA]</scope>
    <source>
        <strain evidence="7">CCMP 1984</strain>
    </source>
</reference>
<dbReference type="AlphaFoldDB" id="F0YJ87"/>